<dbReference type="UniPathway" id="UPA00113">
    <property type="reaction ID" value="UER00529"/>
</dbReference>
<dbReference type="Proteomes" id="UP000015453">
    <property type="component" value="Unassembled WGS sequence"/>
</dbReference>
<feature type="non-terminal residue" evidence="2">
    <location>
        <position position="1"/>
    </location>
</feature>
<name>S8E002_9LAMI</name>
<dbReference type="PROSITE" id="PS51186">
    <property type="entry name" value="GNAT"/>
    <property type="match status" value="1"/>
</dbReference>
<keyword evidence="3" id="KW-1185">Reference proteome</keyword>
<feature type="domain" description="N-acetyltransferase" evidence="1">
    <location>
        <begin position="1"/>
        <end position="85"/>
    </location>
</feature>
<proteinExistence type="predicted"/>
<dbReference type="Gene3D" id="3.40.630.30">
    <property type="match status" value="1"/>
</dbReference>
<comment type="caution">
    <text evidence="2">The sequence shown here is derived from an EMBL/GenBank/DDBJ whole genome shotgun (WGS) entry which is preliminary data.</text>
</comment>
<dbReference type="GO" id="GO:0006048">
    <property type="term" value="P:UDP-N-acetylglucosamine biosynthetic process"/>
    <property type="evidence" value="ECO:0007669"/>
    <property type="project" value="UniProtKB-UniPathway"/>
</dbReference>
<sequence length="85" mass="9481">GRLIGFGRAVSDMGLTASIYDIVVHPDFRRRGIGKTIIERILREVREKDIHDISALCGVENRPFFSACGFGDDLLGSTTMIYYNS</sequence>
<dbReference type="OrthoDB" id="2744543at2759"/>
<dbReference type="InterPro" id="IPR016181">
    <property type="entry name" value="Acyl_CoA_acyltransferase"/>
</dbReference>
<reference evidence="2 3" key="1">
    <citation type="journal article" date="2013" name="BMC Genomics">
        <title>The miniature genome of a carnivorous plant Genlisea aurea contains a low number of genes and short non-coding sequences.</title>
        <authorList>
            <person name="Leushkin E.V."/>
            <person name="Sutormin R.A."/>
            <person name="Nabieva E.R."/>
            <person name="Penin A.A."/>
            <person name="Kondrashov A.S."/>
            <person name="Logacheva M.D."/>
        </authorList>
    </citation>
    <scope>NUCLEOTIDE SEQUENCE [LARGE SCALE GENOMIC DNA]</scope>
</reference>
<dbReference type="Pfam" id="PF00583">
    <property type="entry name" value="Acetyltransf_1"/>
    <property type="match status" value="1"/>
</dbReference>
<protein>
    <recommendedName>
        <fullName evidence="1">N-acetyltransferase domain-containing protein</fullName>
    </recommendedName>
</protein>
<dbReference type="SUPFAM" id="SSF55729">
    <property type="entry name" value="Acyl-CoA N-acyltransferases (Nat)"/>
    <property type="match status" value="1"/>
</dbReference>
<accession>S8E002</accession>
<dbReference type="AlphaFoldDB" id="S8E002"/>
<dbReference type="GO" id="GO:0008080">
    <property type="term" value="F:N-acetyltransferase activity"/>
    <property type="evidence" value="ECO:0007669"/>
    <property type="project" value="TreeGrafter"/>
</dbReference>
<dbReference type="CDD" id="cd04301">
    <property type="entry name" value="NAT_SF"/>
    <property type="match status" value="1"/>
</dbReference>
<feature type="non-terminal residue" evidence="2">
    <location>
        <position position="85"/>
    </location>
</feature>
<dbReference type="InterPro" id="IPR000182">
    <property type="entry name" value="GNAT_dom"/>
</dbReference>
<dbReference type="InterPro" id="IPR039143">
    <property type="entry name" value="GNPNAT1-like"/>
</dbReference>
<evidence type="ECO:0000313" key="2">
    <source>
        <dbReference type="EMBL" id="EPS65642.1"/>
    </source>
</evidence>
<dbReference type="PANTHER" id="PTHR13355:SF15">
    <property type="entry name" value="GCN5-RELATED N-ACETYLTRANSFERASE 3, CHLOROPLASTIC"/>
    <property type="match status" value="1"/>
</dbReference>
<evidence type="ECO:0000313" key="3">
    <source>
        <dbReference type="Proteomes" id="UP000015453"/>
    </source>
</evidence>
<dbReference type="PANTHER" id="PTHR13355">
    <property type="entry name" value="GLUCOSAMINE 6-PHOSPHATE N-ACETYLTRANSFERASE"/>
    <property type="match status" value="1"/>
</dbReference>
<gene>
    <name evidence="2" type="ORF">M569_09138</name>
</gene>
<evidence type="ECO:0000259" key="1">
    <source>
        <dbReference type="PROSITE" id="PS51186"/>
    </source>
</evidence>
<dbReference type="EMBL" id="AUSU01004115">
    <property type="protein sequence ID" value="EPS65642.1"/>
    <property type="molecule type" value="Genomic_DNA"/>
</dbReference>
<organism evidence="2 3">
    <name type="scientific">Genlisea aurea</name>
    <dbReference type="NCBI Taxonomy" id="192259"/>
    <lineage>
        <taxon>Eukaryota</taxon>
        <taxon>Viridiplantae</taxon>
        <taxon>Streptophyta</taxon>
        <taxon>Embryophyta</taxon>
        <taxon>Tracheophyta</taxon>
        <taxon>Spermatophyta</taxon>
        <taxon>Magnoliopsida</taxon>
        <taxon>eudicotyledons</taxon>
        <taxon>Gunneridae</taxon>
        <taxon>Pentapetalae</taxon>
        <taxon>asterids</taxon>
        <taxon>lamiids</taxon>
        <taxon>Lamiales</taxon>
        <taxon>Lentibulariaceae</taxon>
        <taxon>Genlisea</taxon>
    </lineage>
</organism>